<protein>
    <submittedName>
        <fullName evidence="3">Tripartite tricarboxylate transporter substrate-binding protein</fullName>
    </submittedName>
</protein>
<proteinExistence type="inferred from homology"/>
<dbReference type="RefSeq" id="WP_068835814.1">
    <property type="nucleotide sequence ID" value="NZ_JBHSMX010000021.1"/>
</dbReference>
<evidence type="ECO:0000313" key="4">
    <source>
        <dbReference type="Proteomes" id="UP001596084"/>
    </source>
</evidence>
<comment type="similarity">
    <text evidence="1">Belongs to the UPF0065 (bug) family.</text>
</comment>
<feature type="signal peptide" evidence="2">
    <location>
        <begin position="1"/>
        <end position="26"/>
    </location>
</feature>
<dbReference type="Proteomes" id="UP001596084">
    <property type="component" value="Unassembled WGS sequence"/>
</dbReference>
<dbReference type="SUPFAM" id="SSF53850">
    <property type="entry name" value="Periplasmic binding protein-like II"/>
    <property type="match status" value="1"/>
</dbReference>
<dbReference type="PANTHER" id="PTHR42928">
    <property type="entry name" value="TRICARBOXYLATE-BINDING PROTEIN"/>
    <property type="match status" value="1"/>
</dbReference>
<reference evidence="4" key="1">
    <citation type="journal article" date="2019" name="Int. J. Syst. Evol. Microbiol.">
        <title>The Global Catalogue of Microorganisms (GCM) 10K type strain sequencing project: providing services to taxonomists for standard genome sequencing and annotation.</title>
        <authorList>
            <consortium name="The Broad Institute Genomics Platform"/>
            <consortium name="The Broad Institute Genome Sequencing Center for Infectious Disease"/>
            <person name="Wu L."/>
            <person name="Ma J."/>
        </authorList>
    </citation>
    <scope>NUCLEOTIDE SEQUENCE [LARGE SCALE GENOMIC DNA]</scope>
    <source>
        <strain evidence="4">CGMCC 4.7277</strain>
    </source>
</reference>
<dbReference type="PIRSF" id="PIRSF017082">
    <property type="entry name" value="YflP"/>
    <property type="match status" value="1"/>
</dbReference>
<sequence>MKLKLKTLLMAAMATLAAGLAAPASAQAPFPDRPVTLVVPFAAGGPTDVVARMIAIPMGKSLGQAVLVENAVGAGGTIAAAKVARAAPNGYTIFIHHMGMSTAPALYKKLAFDPLKDFEYIGQVVDVPMTLLARKDFPANNLQELQAYIKSHKDKVSLANAGLGAVSHLCGLLFMSQLGVELNTIPYKGTGPAMNDLLGGQVDLLCDQTTQTVPMIKDGRVKVFGVTTLKRLSALPNVPTLDEQGMKGFEVKVWHGMYAPKGTPKPVLDKITAALHTAVQDPMVKQRMSDLSSEIAPMDKINANGLKTHLETEIAKWGPVIKKAGIYAD</sequence>
<dbReference type="PANTHER" id="PTHR42928:SF5">
    <property type="entry name" value="BLR1237 PROTEIN"/>
    <property type="match status" value="1"/>
</dbReference>
<feature type="chain" id="PRO_5047146763" evidence="2">
    <location>
        <begin position="27"/>
        <end position="329"/>
    </location>
</feature>
<gene>
    <name evidence="3" type="ORF">ACFPP7_13820</name>
</gene>
<dbReference type="EMBL" id="JBHSMX010000021">
    <property type="protein sequence ID" value="MFC5521981.1"/>
    <property type="molecule type" value="Genomic_DNA"/>
</dbReference>
<keyword evidence="2" id="KW-0732">Signal</keyword>
<comment type="caution">
    <text evidence="3">The sequence shown here is derived from an EMBL/GenBank/DDBJ whole genome shotgun (WGS) entry which is preliminary data.</text>
</comment>
<evidence type="ECO:0000313" key="3">
    <source>
        <dbReference type="EMBL" id="MFC5521981.1"/>
    </source>
</evidence>
<dbReference type="InterPro" id="IPR042100">
    <property type="entry name" value="Bug_dom1"/>
</dbReference>
<dbReference type="Pfam" id="PF03401">
    <property type="entry name" value="TctC"/>
    <property type="match status" value="1"/>
</dbReference>
<name>A0ABW0QBL6_9BURK</name>
<organism evidence="3 4">
    <name type="scientific">Polaromonas jejuensis</name>
    <dbReference type="NCBI Taxonomy" id="457502"/>
    <lineage>
        <taxon>Bacteria</taxon>
        <taxon>Pseudomonadati</taxon>
        <taxon>Pseudomonadota</taxon>
        <taxon>Betaproteobacteria</taxon>
        <taxon>Burkholderiales</taxon>
        <taxon>Comamonadaceae</taxon>
        <taxon>Polaromonas</taxon>
    </lineage>
</organism>
<dbReference type="Gene3D" id="3.40.190.150">
    <property type="entry name" value="Bordetella uptake gene, domain 1"/>
    <property type="match status" value="1"/>
</dbReference>
<dbReference type="InterPro" id="IPR005064">
    <property type="entry name" value="BUG"/>
</dbReference>
<evidence type="ECO:0000256" key="2">
    <source>
        <dbReference type="SAM" id="SignalP"/>
    </source>
</evidence>
<evidence type="ECO:0000256" key="1">
    <source>
        <dbReference type="ARBA" id="ARBA00006987"/>
    </source>
</evidence>
<accession>A0ABW0QBL6</accession>
<dbReference type="Gene3D" id="3.40.190.10">
    <property type="entry name" value="Periplasmic binding protein-like II"/>
    <property type="match status" value="1"/>
</dbReference>
<keyword evidence="4" id="KW-1185">Reference proteome</keyword>